<comment type="caution">
    <text evidence="1">The sequence shown here is derived from an EMBL/GenBank/DDBJ whole genome shotgun (WGS) entry which is preliminary data.</text>
</comment>
<sequence>MAVKSTKIQLTVIDDSLMGEYQIDAFYERKYNAVFYSIKDIHYLESKRMLSEAFDKEAFKIQFELTFGKAEDKRYNLEQLLTFAKEKFNLGMEELLLHNKKSWQRREQWQKQYDEAELVEQPF</sequence>
<dbReference type="Proteomes" id="UP000660380">
    <property type="component" value="Unassembled WGS sequence"/>
</dbReference>
<gene>
    <name evidence="1" type="ORF">H6G81_06165</name>
</gene>
<evidence type="ECO:0000313" key="2">
    <source>
        <dbReference type="Proteomes" id="UP000660380"/>
    </source>
</evidence>
<name>A0ABR8GM51_9CYAN</name>
<dbReference type="RefSeq" id="WP_038295915.1">
    <property type="nucleotide sequence ID" value="NZ_JACJTA010000008.1"/>
</dbReference>
<organism evidence="1 2">
    <name type="scientific">Scytonema hofmannii FACHB-248</name>
    <dbReference type="NCBI Taxonomy" id="1842502"/>
    <lineage>
        <taxon>Bacteria</taxon>
        <taxon>Bacillati</taxon>
        <taxon>Cyanobacteriota</taxon>
        <taxon>Cyanophyceae</taxon>
        <taxon>Nostocales</taxon>
        <taxon>Scytonemataceae</taxon>
        <taxon>Scytonema</taxon>
    </lineage>
</organism>
<evidence type="ECO:0000313" key="1">
    <source>
        <dbReference type="EMBL" id="MBD2604119.1"/>
    </source>
</evidence>
<accession>A0ABR8GM51</accession>
<reference evidence="1 2" key="1">
    <citation type="journal article" date="2020" name="ISME J.">
        <title>Comparative genomics reveals insights into cyanobacterial evolution and habitat adaptation.</title>
        <authorList>
            <person name="Chen M.Y."/>
            <person name="Teng W.K."/>
            <person name="Zhao L."/>
            <person name="Hu C.X."/>
            <person name="Zhou Y.K."/>
            <person name="Han B.P."/>
            <person name="Song L.R."/>
            <person name="Shu W.S."/>
        </authorList>
    </citation>
    <scope>NUCLEOTIDE SEQUENCE [LARGE SCALE GENOMIC DNA]</scope>
    <source>
        <strain evidence="1 2">FACHB-248</strain>
    </source>
</reference>
<keyword evidence="2" id="KW-1185">Reference proteome</keyword>
<dbReference type="EMBL" id="JACJTA010000008">
    <property type="protein sequence ID" value="MBD2604119.1"/>
    <property type="molecule type" value="Genomic_DNA"/>
</dbReference>
<protein>
    <submittedName>
        <fullName evidence="1">Uncharacterized protein</fullName>
    </submittedName>
</protein>
<proteinExistence type="predicted"/>